<reference evidence="1" key="1">
    <citation type="journal article" date="2020" name="Ecol. Evol.">
        <title>Genome structure and content of the rice root-knot nematode (Meloidogyne graminicola).</title>
        <authorList>
            <person name="Phan N.T."/>
            <person name="Danchin E.G.J."/>
            <person name="Klopp C."/>
            <person name="Perfus-Barbeoch L."/>
            <person name="Kozlowski D.K."/>
            <person name="Koutsovoulos G.D."/>
            <person name="Lopez-Roques C."/>
            <person name="Bouchez O."/>
            <person name="Zahm M."/>
            <person name="Besnard G."/>
            <person name="Bellafiore S."/>
        </authorList>
    </citation>
    <scope>NUCLEOTIDE SEQUENCE</scope>
    <source>
        <strain evidence="1">VN-18</strain>
    </source>
</reference>
<gene>
    <name evidence="1" type="ORF">Mgra_00005571</name>
</gene>
<evidence type="ECO:0000313" key="1">
    <source>
        <dbReference type="EMBL" id="KAF7634972.1"/>
    </source>
</evidence>
<name>A0A8S9ZP37_9BILA</name>
<dbReference type="Proteomes" id="UP000605970">
    <property type="component" value="Unassembled WGS sequence"/>
</dbReference>
<accession>A0A8S9ZP37</accession>
<proteinExistence type="predicted"/>
<organism evidence="1 2">
    <name type="scientific">Meloidogyne graminicola</name>
    <dbReference type="NCBI Taxonomy" id="189291"/>
    <lineage>
        <taxon>Eukaryota</taxon>
        <taxon>Metazoa</taxon>
        <taxon>Ecdysozoa</taxon>
        <taxon>Nematoda</taxon>
        <taxon>Chromadorea</taxon>
        <taxon>Rhabditida</taxon>
        <taxon>Tylenchina</taxon>
        <taxon>Tylenchomorpha</taxon>
        <taxon>Tylenchoidea</taxon>
        <taxon>Meloidogynidae</taxon>
        <taxon>Meloidogyninae</taxon>
        <taxon>Meloidogyne</taxon>
    </lineage>
</organism>
<keyword evidence="2" id="KW-1185">Reference proteome</keyword>
<sequence>QQEPRLKPQNQLKHQQQQLLKNAATILNAKFALIIRFVTNIRTQILASLLDDGYFELLMLKMCYSIYLPVL</sequence>
<feature type="non-terminal residue" evidence="1">
    <location>
        <position position="71"/>
    </location>
</feature>
<comment type="caution">
    <text evidence="1">The sequence shown here is derived from an EMBL/GenBank/DDBJ whole genome shotgun (WGS) entry which is preliminary data.</text>
</comment>
<evidence type="ECO:0000313" key="2">
    <source>
        <dbReference type="Proteomes" id="UP000605970"/>
    </source>
</evidence>
<protein>
    <submittedName>
        <fullName evidence="1">Uncharacterized protein</fullName>
    </submittedName>
</protein>
<dbReference type="AlphaFoldDB" id="A0A8S9ZP37"/>
<dbReference type="EMBL" id="JABEBT010000048">
    <property type="protein sequence ID" value="KAF7634972.1"/>
    <property type="molecule type" value="Genomic_DNA"/>
</dbReference>